<dbReference type="EMBL" id="JAAAXW010000025">
    <property type="protein sequence ID" value="KAF9548809.1"/>
    <property type="molecule type" value="Genomic_DNA"/>
</dbReference>
<dbReference type="GO" id="GO:0005524">
    <property type="term" value="F:ATP binding"/>
    <property type="evidence" value="ECO:0007669"/>
    <property type="project" value="UniProtKB-KW"/>
</dbReference>
<dbReference type="SUPFAM" id="SSF54495">
    <property type="entry name" value="UBC-like"/>
    <property type="match status" value="1"/>
</dbReference>
<evidence type="ECO:0000256" key="4">
    <source>
        <dbReference type="ARBA" id="ARBA00022786"/>
    </source>
</evidence>
<keyword evidence="2" id="KW-0808">Transferase</keyword>
<comment type="caution">
    <text evidence="9">The sequence shown here is derived from an EMBL/GenBank/DDBJ whole genome shotgun (WGS) entry which is preliminary data.</text>
</comment>
<dbReference type="InterPro" id="IPR050113">
    <property type="entry name" value="Ub_conjugating_enzyme"/>
</dbReference>
<proteinExistence type="predicted"/>
<feature type="active site" description="Glycyl thioester intermediate" evidence="6">
    <location>
        <position position="90"/>
    </location>
</feature>
<dbReference type="PROSITE" id="PS00183">
    <property type="entry name" value="UBC_1"/>
    <property type="match status" value="1"/>
</dbReference>
<evidence type="ECO:0000256" key="1">
    <source>
        <dbReference type="ARBA" id="ARBA00012486"/>
    </source>
</evidence>
<sequence>MDIPPPAALRKIAREVHAMVNDPPEGIRMILGEDMSDIQAWIQGPEGTPYAGGYFRLRVQLNADFPNSPPKCFFMTKIFHPNVSKQGEVCVSTLKKDWKKTLGLKHILLVVKCLLIYPNPESALNEEAGRLLLERYDDYARHAVLMTVIHAQSTGKDAFPPPKPAGADAQEGSKDSDPLSSASAAGETDGETKEAMMAALAMKGTPKTKPECESQGEDQALTAASSASSSSSSSLAEPSLSTTATTIPTKRKIGSAENRVEQEPASSSSSTAACQSSSPFCSITSTANSHGRPSAAQQQQPRTVLTAQRNSTSTTIASAQAKTQLNLLPRQTLQGPPLAHRSQGLNMLQKQSASVSDQYNSQQQQEQQFPKDEHCNSSNTYHMLSPKMAHNTLLGITPTTTATSVMTSVAVVTSRSTTVTAGTSSSTVGQHHLQSALAAAAATSMLRSSCIAAPHNLSSLNHVRPELHVDKKRALRRL</sequence>
<keyword evidence="5" id="KW-0067">ATP-binding</keyword>
<gene>
    <name evidence="9" type="ORF">EC957_005482</name>
</gene>
<name>A0A9P6FE86_9FUNG</name>
<feature type="region of interest" description="Disordered" evidence="7">
    <location>
        <begin position="347"/>
        <end position="368"/>
    </location>
</feature>
<keyword evidence="4" id="KW-0833">Ubl conjugation pathway</keyword>
<feature type="compositionally biased region" description="Low complexity" evidence="7">
    <location>
        <begin position="220"/>
        <end position="246"/>
    </location>
</feature>
<dbReference type="GO" id="GO:0061631">
    <property type="term" value="F:ubiquitin conjugating enzyme activity"/>
    <property type="evidence" value="ECO:0007669"/>
    <property type="project" value="UniProtKB-EC"/>
</dbReference>
<keyword evidence="3" id="KW-0547">Nucleotide-binding</keyword>
<dbReference type="AlphaFoldDB" id="A0A9P6FE86"/>
<dbReference type="Proteomes" id="UP000723463">
    <property type="component" value="Unassembled WGS sequence"/>
</dbReference>
<dbReference type="Pfam" id="PF00179">
    <property type="entry name" value="UQ_con"/>
    <property type="match status" value="1"/>
</dbReference>
<dbReference type="EC" id="2.3.2.23" evidence="1"/>
<evidence type="ECO:0000313" key="9">
    <source>
        <dbReference type="EMBL" id="KAF9548809.1"/>
    </source>
</evidence>
<evidence type="ECO:0000256" key="2">
    <source>
        <dbReference type="ARBA" id="ARBA00022679"/>
    </source>
</evidence>
<feature type="compositionally biased region" description="Low complexity" evidence="7">
    <location>
        <begin position="265"/>
        <end position="278"/>
    </location>
</feature>
<accession>A0A9P6FE86</accession>
<feature type="domain" description="UBC core" evidence="8">
    <location>
        <begin position="7"/>
        <end position="152"/>
    </location>
</feature>
<dbReference type="CDD" id="cd23804">
    <property type="entry name" value="UBCc_UBE2S"/>
    <property type="match status" value="1"/>
</dbReference>
<dbReference type="FunFam" id="3.10.110.10:FF:000031">
    <property type="entry name" value="Ubiquitin-conjugating enzyme E2 22"/>
    <property type="match status" value="1"/>
</dbReference>
<protein>
    <recommendedName>
        <fullName evidence="1">E2 ubiquitin-conjugating enzyme</fullName>
        <ecNumber evidence="1">2.3.2.23</ecNumber>
    </recommendedName>
</protein>
<dbReference type="SMART" id="SM00212">
    <property type="entry name" value="UBCc"/>
    <property type="match status" value="1"/>
</dbReference>
<feature type="compositionally biased region" description="Polar residues" evidence="7">
    <location>
        <begin position="347"/>
        <end position="361"/>
    </location>
</feature>
<organism evidence="9 10">
    <name type="scientific">Mortierella hygrophila</name>
    <dbReference type="NCBI Taxonomy" id="979708"/>
    <lineage>
        <taxon>Eukaryota</taxon>
        <taxon>Fungi</taxon>
        <taxon>Fungi incertae sedis</taxon>
        <taxon>Mucoromycota</taxon>
        <taxon>Mortierellomycotina</taxon>
        <taxon>Mortierellomycetes</taxon>
        <taxon>Mortierellales</taxon>
        <taxon>Mortierellaceae</taxon>
        <taxon>Mortierella</taxon>
    </lineage>
</organism>
<feature type="region of interest" description="Disordered" evidence="7">
    <location>
        <begin position="154"/>
        <end position="312"/>
    </location>
</feature>
<dbReference type="PROSITE" id="PS50127">
    <property type="entry name" value="UBC_2"/>
    <property type="match status" value="1"/>
</dbReference>
<reference evidence="9" key="1">
    <citation type="journal article" date="2020" name="Fungal Divers.">
        <title>Resolving the Mortierellaceae phylogeny through synthesis of multi-gene phylogenetics and phylogenomics.</title>
        <authorList>
            <person name="Vandepol N."/>
            <person name="Liber J."/>
            <person name="Desiro A."/>
            <person name="Na H."/>
            <person name="Kennedy M."/>
            <person name="Barry K."/>
            <person name="Grigoriev I.V."/>
            <person name="Miller A.N."/>
            <person name="O'Donnell K."/>
            <person name="Stajich J.E."/>
            <person name="Bonito G."/>
        </authorList>
    </citation>
    <scope>NUCLEOTIDE SEQUENCE</scope>
    <source>
        <strain evidence="9">NRRL 2591</strain>
    </source>
</reference>
<dbReference type="Gene3D" id="3.10.110.10">
    <property type="entry name" value="Ubiquitin Conjugating Enzyme"/>
    <property type="match status" value="1"/>
</dbReference>
<evidence type="ECO:0000313" key="10">
    <source>
        <dbReference type="Proteomes" id="UP000723463"/>
    </source>
</evidence>
<evidence type="ECO:0000256" key="7">
    <source>
        <dbReference type="SAM" id="MobiDB-lite"/>
    </source>
</evidence>
<evidence type="ECO:0000256" key="6">
    <source>
        <dbReference type="PROSITE-ProRule" id="PRU10133"/>
    </source>
</evidence>
<keyword evidence="10" id="KW-1185">Reference proteome</keyword>
<evidence type="ECO:0000256" key="5">
    <source>
        <dbReference type="ARBA" id="ARBA00022840"/>
    </source>
</evidence>
<dbReference type="PANTHER" id="PTHR24067">
    <property type="entry name" value="UBIQUITIN-CONJUGATING ENZYME E2"/>
    <property type="match status" value="1"/>
</dbReference>
<evidence type="ECO:0000259" key="8">
    <source>
        <dbReference type="PROSITE" id="PS50127"/>
    </source>
</evidence>
<evidence type="ECO:0000256" key="3">
    <source>
        <dbReference type="ARBA" id="ARBA00022741"/>
    </source>
</evidence>
<dbReference type="InterPro" id="IPR000608">
    <property type="entry name" value="UBC"/>
</dbReference>
<dbReference type="InterPro" id="IPR023313">
    <property type="entry name" value="UBQ-conjugating_AS"/>
</dbReference>
<feature type="compositionally biased region" description="Polar residues" evidence="7">
    <location>
        <begin position="279"/>
        <end position="312"/>
    </location>
</feature>
<dbReference type="InterPro" id="IPR016135">
    <property type="entry name" value="UBQ-conjugating_enzyme/RWD"/>
</dbReference>